<keyword evidence="6" id="KW-1185">Reference proteome</keyword>
<dbReference type="Pfam" id="PF00041">
    <property type="entry name" value="fn3"/>
    <property type="match status" value="1"/>
</dbReference>
<dbReference type="InterPro" id="IPR003961">
    <property type="entry name" value="FN3_dom"/>
</dbReference>
<dbReference type="InterPro" id="IPR036116">
    <property type="entry name" value="FN3_sf"/>
</dbReference>
<dbReference type="CDD" id="cd00063">
    <property type="entry name" value="FN3"/>
    <property type="match status" value="1"/>
</dbReference>
<feature type="chain" id="PRO_5020283583" evidence="3">
    <location>
        <begin position="40"/>
        <end position="418"/>
    </location>
</feature>
<dbReference type="PROSITE" id="PS50853">
    <property type="entry name" value="FN3"/>
    <property type="match status" value="1"/>
</dbReference>
<proteinExistence type="predicted"/>
<protein>
    <submittedName>
        <fullName evidence="5">Fibronectin type III domain-containing protein</fullName>
    </submittedName>
</protein>
<feature type="domain" description="Fibronectin type-III" evidence="4">
    <location>
        <begin position="325"/>
        <end position="418"/>
    </location>
</feature>
<evidence type="ECO:0000259" key="4">
    <source>
        <dbReference type="PROSITE" id="PS50853"/>
    </source>
</evidence>
<sequence>MFTQGSPQNTKLLNRWRAAMAALLATVLCLTTVAASASAIGTRTHSVALPAPYSHSVFINNDASFLDHRMSLPTSSTSVRFILPADVAALNITTVRYSLYGENFTVGGTASLDAQKRSVTIPLPAGFFAVTPDHRPLIGPSDNGVPLHAAGYYGVTFSGAGASAQPPQVGFPSGDSLEANLILERGTRTGERAPALSLARGDVDTVYSIKQHWVTSTLTVRKGDLVTVAGPRGFWTGTTAPFVSRQVTLGSDLNDDSLDNLPLPSAVSADGSKITVTVRDGSSSTSDFVQPGAAPMITMTMMTGLLFGGVEDADYVAVHIPVRTVPGEPTIGTPTAGKASATVRWAAPTNGGAAILGYRVRAYAGGKLVTTKLVVGRVQSTVVTGLRNGTSYTFDVAAANRVGIGPVGKRSTAVTPRG</sequence>
<dbReference type="OrthoDB" id="5241356at2"/>
<evidence type="ECO:0000313" key="5">
    <source>
        <dbReference type="EMBL" id="TFB76706.1"/>
    </source>
</evidence>
<evidence type="ECO:0000313" key="6">
    <source>
        <dbReference type="Proteomes" id="UP000298173"/>
    </source>
</evidence>
<dbReference type="GO" id="GO:0016798">
    <property type="term" value="F:hydrolase activity, acting on glycosyl bonds"/>
    <property type="evidence" value="ECO:0007669"/>
    <property type="project" value="UniProtKB-KW"/>
</dbReference>
<dbReference type="EMBL" id="SOEY01000004">
    <property type="protein sequence ID" value="TFB76706.1"/>
    <property type="molecule type" value="Genomic_DNA"/>
</dbReference>
<dbReference type="InterPro" id="IPR013783">
    <property type="entry name" value="Ig-like_fold"/>
</dbReference>
<keyword evidence="3" id="KW-0732">Signal</keyword>
<keyword evidence="1" id="KW-0378">Hydrolase</keyword>
<comment type="caution">
    <text evidence="5">The sequence shown here is derived from an EMBL/GenBank/DDBJ whole genome shotgun (WGS) entry which is preliminary data.</text>
</comment>
<dbReference type="GO" id="GO:0000272">
    <property type="term" value="P:polysaccharide catabolic process"/>
    <property type="evidence" value="ECO:0007669"/>
    <property type="project" value="UniProtKB-KW"/>
</dbReference>
<dbReference type="SMART" id="SM00060">
    <property type="entry name" value="FN3"/>
    <property type="match status" value="1"/>
</dbReference>
<dbReference type="SUPFAM" id="SSF49265">
    <property type="entry name" value="Fibronectin type III"/>
    <property type="match status" value="1"/>
</dbReference>
<keyword evidence="2" id="KW-0624">Polysaccharide degradation</keyword>
<name>A0A4R8V651_9MICO</name>
<reference evidence="5 6" key="1">
    <citation type="submission" date="2019-03" db="EMBL/GenBank/DDBJ databases">
        <title>Genomics of glacier-inhabiting Cryobacterium strains.</title>
        <authorList>
            <person name="Liu Q."/>
            <person name="Xin Y.-H."/>
        </authorList>
    </citation>
    <scope>NUCLEOTIDE SEQUENCE [LARGE SCALE GENOMIC DNA]</scope>
    <source>
        <strain evidence="5 6">HLT2-23</strain>
    </source>
</reference>
<dbReference type="AlphaFoldDB" id="A0A4R8V651"/>
<accession>A0A4R8V651</accession>
<keyword evidence="1" id="KW-0326">Glycosidase</keyword>
<dbReference type="Proteomes" id="UP000298173">
    <property type="component" value="Unassembled WGS sequence"/>
</dbReference>
<keyword evidence="2" id="KW-0119">Carbohydrate metabolism</keyword>
<evidence type="ECO:0000256" key="1">
    <source>
        <dbReference type="ARBA" id="ARBA00023295"/>
    </source>
</evidence>
<gene>
    <name evidence="5" type="ORF">E3O06_01490</name>
</gene>
<organism evidence="5 6">
    <name type="scientific">Cryobacterium glaciale</name>
    <dbReference type="NCBI Taxonomy" id="1259145"/>
    <lineage>
        <taxon>Bacteria</taxon>
        <taxon>Bacillati</taxon>
        <taxon>Actinomycetota</taxon>
        <taxon>Actinomycetes</taxon>
        <taxon>Micrococcales</taxon>
        <taxon>Microbacteriaceae</taxon>
        <taxon>Cryobacterium</taxon>
    </lineage>
</organism>
<feature type="signal peptide" evidence="3">
    <location>
        <begin position="1"/>
        <end position="39"/>
    </location>
</feature>
<evidence type="ECO:0000256" key="3">
    <source>
        <dbReference type="SAM" id="SignalP"/>
    </source>
</evidence>
<dbReference type="Gene3D" id="2.60.40.10">
    <property type="entry name" value="Immunoglobulins"/>
    <property type="match status" value="1"/>
</dbReference>
<evidence type="ECO:0000256" key="2">
    <source>
        <dbReference type="ARBA" id="ARBA00023326"/>
    </source>
</evidence>
<dbReference type="PRINTS" id="PR00014">
    <property type="entry name" value="FNTYPEIII"/>
</dbReference>